<evidence type="ECO:0000256" key="1">
    <source>
        <dbReference type="ARBA" id="ARBA00022679"/>
    </source>
</evidence>
<evidence type="ECO:0000256" key="2">
    <source>
        <dbReference type="ARBA" id="ARBA00023315"/>
    </source>
</evidence>
<dbReference type="Proteomes" id="UP000292373">
    <property type="component" value="Unassembled WGS sequence"/>
</dbReference>
<dbReference type="EMBL" id="SDMQ01000001">
    <property type="protein sequence ID" value="TBT88773.1"/>
    <property type="molecule type" value="Genomic_DNA"/>
</dbReference>
<organism evidence="6 7">
    <name type="scientific">Propioniciclava sinopodophylli</name>
    <dbReference type="NCBI Taxonomy" id="1837344"/>
    <lineage>
        <taxon>Bacteria</taxon>
        <taxon>Bacillati</taxon>
        <taxon>Actinomycetota</taxon>
        <taxon>Actinomycetes</taxon>
        <taxon>Propionibacteriales</taxon>
        <taxon>Propionibacteriaceae</taxon>
        <taxon>Propioniciclava</taxon>
    </lineage>
</organism>
<evidence type="ECO:0000256" key="3">
    <source>
        <dbReference type="ARBA" id="ARBA00038502"/>
    </source>
</evidence>
<dbReference type="PANTHER" id="PTHR43792">
    <property type="entry name" value="GNAT FAMILY, PUTATIVE (AFU_ORTHOLOGUE AFUA_3G00765)-RELATED-RELATED"/>
    <property type="match status" value="1"/>
</dbReference>
<evidence type="ECO:0000256" key="4">
    <source>
        <dbReference type="SAM" id="MobiDB-lite"/>
    </source>
</evidence>
<dbReference type="PANTHER" id="PTHR43792:SF8">
    <property type="entry name" value="[RIBOSOMAL PROTEIN US5]-ALANINE N-ACETYLTRANSFERASE"/>
    <property type="match status" value="1"/>
</dbReference>
<dbReference type="AlphaFoldDB" id="A0A4Q9KHE2"/>
<gene>
    <name evidence="6" type="ORF">ET989_00090</name>
</gene>
<dbReference type="GO" id="GO:0008999">
    <property type="term" value="F:protein-N-terminal-alanine acetyltransferase activity"/>
    <property type="evidence" value="ECO:0007669"/>
    <property type="project" value="TreeGrafter"/>
</dbReference>
<dbReference type="InterPro" id="IPR016181">
    <property type="entry name" value="Acyl_CoA_acyltransferase"/>
</dbReference>
<proteinExistence type="inferred from homology"/>
<comment type="similarity">
    <text evidence="3">Belongs to the acetyltransferase family. RimJ subfamily.</text>
</comment>
<dbReference type="Pfam" id="PF13302">
    <property type="entry name" value="Acetyltransf_3"/>
    <property type="match status" value="1"/>
</dbReference>
<evidence type="ECO:0000313" key="6">
    <source>
        <dbReference type="EMBL" id="TBT88773.1"/>
    </source>
</evidence>
<reference evidence="6 7" key="1">
    <citation type="submission" date="2019-01" db="EMBL/GenBank/DDBJ databases">
        <title>Lactibacter flavus gen. nov., sp. nov., a novel bacterium of the family Propionibacteriaceae isolated from raw milk and dairy products.</title>
        <authorList>
            <person name="Huptas C."/>
            <person name="Wenning M."/>
            <person name="Breitenwieser F."/>
            <person name="Doll E."/>
            <person name="Von Neubeck M."/>
            <person name="Busse H.-J."/>
            <person name="Scherer S."/>
        </authorList>
    </citation>
    <scope>NUCLEOTIDE SEQUENCE [LARGE SCALE GENOMIC DNA]</scope>
    <source>
        <strain evidence="6 7">KCTC 33808</strain>
    </source>
</reference>
<protein>
    <submittedName>
        <fullName evidence="6">N-acetyltransferase</fullName>
    </submittedName>
</protein>
<keyword evidence="1 6" id="KW-0808">Transferase</keyword>
<comment type="caution">
    <text evidence="6">The sequence shown here is derived from an EMBL/GenBank/DDBJ whole genome shotgun (WGS) entry which is preliminary data.</text>
</comment>
<dbReference type="GO" id="GO:0005737">
    <property type="term" value="C:cytoplasm"/>
    <property type="evidence" value="ECO:0007669"/>
    <property type="project" value="TreeGrafter"/>
</dbReference>
<keyword evidence="7" id="KW-1185">Reference proteome</keyword>
<dbReference type="InterPro" id="IPR000182">
    <property type="entry name" value="GNAT_dom"/>
</dbReference>
<accession>A0A4Q9KHE2</accession>
<feature type="domain" description="N-acetyltransferase" evidence="5">
    <location>
        <begin position="21"/>
        <end position="191"/>
    </location>
</feature>
<dbReference type="PROSITE" id="PS51186">
    <property type="entry name" value="GNAT"/>
    <property type="match status" value="1"/>
</dbReference>
<evidence type="ECO:0000259" key="5">
    <source>
        <dbReference type="PROSITE" id="PS51186"/>
    </source>
</evidence>
<dbReference type="SUPFAM" id="SSF55729">
    <property type="entry name" value="Acyl-CoA N-acyltransferases (Nat)"/>
    <property type="match status" value="1"/>
</dbReference>
<sequence>MRPVSRFGPHRWPVSLAHGPVGLRPIRRRDARAWFEARGRNGGWTTPWDGTRPSDAAEDDFTFEQMVSRFNADARAGRSLPWLITWTEPGGRPVLAGQMTISGIVWGSARWGMAGYWVDRDLAGRGIAPTALALAADHMFGPMGLHRLEVAIRPENTKSLRVVEKLGFRFEGTRPAYMHVDGAWRDHLMFALHAEEVGPEGLIGRLPPPRTRATTGEDSS</sequence>
<dbReference type="InterPro" id="IPR051531">
    <property type="entry name" value="N-acetyltransferase"/>
</dbReference>
<dbReference type="OrthoDB" id="5242221at2"/>
<dbReference type="Gene3D" id="3.40.630.30">
    <property type="match status" value="1"/>
</dbReference>
<keyword evidence="2" id="KW-0012">Acyltransferase</keyword>
<feature type="region of interest" description="Disordered" evidence="4">
    <location>
        <begin position="201"/>
        <end position="220"/>
    </location>
</feature>
<evidence type="ECO:0000313" key="7">
    <source>
        <dbReference type="Proteomes" id="UP000292373"/>
    </source>
</evidence>
<name>A0A4Q9KHE2_9ACTN</name>